<reference evidence="6" key="1">
    <citation type="journal article" date="2019" name="Int. J. Syst. Evol. Microbiol.">
        <title>The Global Catalogue of Microorganisms (GCM) 10K type strain sequencing project: providing services to taxonomists for standard genome sequencing and annotation.</title>
        <authorList>
            <consortium name="The Broad Institute Genomics Platform"/>
            <consortium name="The Broad Institute Genome Sequencing Center for Infectious Disease"/>
            <person name="Wu L."/>
            <person name="Ma J."/>
        </authorList>
    </citation>
    <scope>NUCLEOTIDE SEQUENCE [LARGE SCALE GENOMIC DNA]</scope>
    <source>
        <strain evidence="6">JCM 17906</strain>
    </source>
</reference>
<evidence type="ECO:0000256" key="2">
    <source>
        <dbReference type="ARBA" id="ARBA00022840"/>
    </source>
</evidence>
<dbReference type="SUPFAM" id="SSF52540">
    <property type="entry name" value="P-loop containing nucleoside triphosphate hydrolases"/>
    <property type="match status" value="1"/>
</dbReference>
<evidence type="ECO:0000256" key="3">
    <source>
        <dbReference type="PROSITE-ProRule" id="PRU00289"/>
    </source>
</evidence>
<keyword evidence="6" id="KW-1185">Reference proteome</keyword>
<dbReference type="InterPro" id="IPR027417">
    <property type="entry name" value="P-loop_NTPase"/>
</dbReference>
<dbReference type="InterPro" id="IPR002543">
    <property type="entry name" value="FtsK_dom"/>
</dbReference>
<dbReference type="Gene3D" id="3.40.50.300">
    <property type="entry name" value="P-loop containing nucleotide triphosphate hydrolases"/>
    <property type="match status" value="3"/>
</dbReference>
<protein>
    <recommendedName>
        <fullName evidence="4">FtsK domain-containing protein</fullName>
    </recommendedName>
</protein>
<dbReference type="PROSITE" id="PS50901">
    <property type="entry name" value="FTSK"/>
    <property type="match status" value="1"/>
</dbReference>
<organism evidence="5 6">
    <name type="scientific">Pseudonocardia xishanensis</name>
    <dbReference type="NCBI Taxonomy" id="630995"/>
    <lineage>
        <taxon>Bacteria</taxon>
        <taxon>Bacillati</taxon>
        <taxon>Actinomycetota</taxon>
        <taxon>Actinomycetes</taxon>
        <taxon>Pseudonocardiales</taxon>
        <taxon>Pseudonocardiaceae</taxon>
        <taxon>Pseudonocardia</taxon>
    </lineage>
</organism>
<sequence length="1094" mass="117796">MTIDEAGVSPRARMEDLSTLETLARTGPDIAQASAVVDAAMKELVAAAADACRAWHPTLADDLRRARGVAAELSEAFTRRWGAAVEMNSAVTPLPVETIPEWIDAAERMIDTVARAYVPLRQSKRDQARWLAAAAVAEVLKARERVEYRAAEEAFDRYRARIVAELDGALGERSEAVDRASRAVVLPAGTGGLDDLRLLDAVPRAGVGPLRLAVGALERPECAVMLSMAAPSVRNRQVTRLVLRTVPNRIPLIIDLDRHGGLITDDPGTATSLLLRMLALLPAGRLRADVFDPQALGDSVRPIFALGDDAVRVIGNKVRTDARELGQLLAEIEDHLTFVTQKYLGGTYTTLTDYNAAAGEVAEPYRLLMLYDFPRGFRRPDGSRDEDVLDRLNKIVEAGPRCGVFTVVVAPAGDAEQVAQTLGAQLPTLNRDAVLDRALVRGLTALGPTALTEGIEDLRGCSSDVVSGLAAGATPFLQSVLAPLVFRPDPDPDPRVVEALIAHIGRGLATVDDVRVGVQGLHRLALAAERKAAERGLRAPAPLADPADVLSWWRGDSTSGISAAFGRVGAAEVGELTFASEFPSALLGGRPGAGKSVMLHAILGSLVRRYGPDQLELYLVDMREGVEFQVYAAGGLPQAKVVAVESDREFALSVLRSIEQELERRGEILRRTGGEQVELAGYRRTTGQPMPRTLVVIDEFHMLFTVDDAIASEAGRLLDRIIRQGRGFGIHALLASQTLDGMIALGKHTLRLVPVRVALQSDEADSRIILGEENPDARLLTRPGEGILNRRGGLRDANERFQAVFSDAEEREQLVRALRALADGRGHTARPAVFESRRLSEPDDTTIAALRGAVSSTAVAVPVGLPMTLGGPVALELRREAGGNLLVVADEERARAVLALTIVGCASGGGRIHVLDLAAAGEAWPATLERIAPLGGPVTTTRRNGLPGRLRELADLVAERTERSELRAAPVLLVVCGLHRARDLDVDDYSDDGPHALLHRILVDGPDVGVHVVAWTDKRAGLERRLRREAQREFAVRLAGRMSAEDSRVLIDDESAAGIPAEQLVLDDQDRSTRTKVRAYAAPTQDWLDHVVGR</sequence>
<keyword evidence="1 3" id="KW-0547">Nucleotide-binding</keyword>
<dbReference type="SMART" id="SM00382">
    <property type="entry name" value="AAA"/>
    <property type="match status" value="1"/>
</dbReference>
<dbReference type="Proteomes" id="UP001501598">
    <property type="component" value="Unassembled WGS sequence"/>
</dbReference>
<evidence type="ECO:0000313" key="6">
    <source>
        <dbReference type="Proteomes" id="UP001501598"/>
    </source>
</evidence>
<evidence type="ECO:0000256" key="1">
    <source>
        <dbReference type="ARBA" id="ARBA00022741"/>
    </source>
</evidence>
<dbReference type="EMBL" id="BAABGT010000002">
    <property type="protein sequence ID" value="GAA4535193.1"/>
    <property type="molecule type" value="Genomic_DNA"/>
</dbReference>
<keyword evidence="2 3" id="KW-0067">ATP-binding</keyword>
<gene>
    <name evidence="5" type="ORF">GCM10023175_00440</name>
</gene>
<accession>A0ABP8RCY3</accession>
<dbReference type="RefSeq" id="WP_345411426.1">
    <property type="nucleotide sequence ID" value="NZ_BAABGT010000002.1"/>
</dbReference>
<dbReference type="PANTHER" id="PTHR22683">
    <property type="entry name" value="SPORULATION PROTEIN RELATED"/>
    <property type="match status" value="1"/>
</dbReference>
<dbReference type="Pfam" id="PF01580">
    <property type="entry name" value="FtsK_SpoIIIE"/>
    <property type="match status" value="1"/>
</dbReference>
<comment type="caution">
    <text evidence="5">The sequence shown here is derived from an EMBL/GenBank/DDBJ whole genome shotgun (WGS) entry which is preliminary data.</text>
</comment>
<feature type="binding site" evidence="3">
    <location>
        <begin position="589"/>
        <end position="596"/>
    </location>
    <ligand>
        <name>ATP</name>
        <dbReference type="ChEBI" id="CHEBI:30616"/>
    </ligand>
</feature>
<proteinExistence type="predicted"/>
<evidence type="ECO:0000313" key="5">
    <source>
        <dbReference type="EMBL" id="GAA4535193.1"/>
    </source>
</evidence>
<name>A0ABP8RCY3_9PSEU</name>
<dbReference type="InterPro" id="IPR003593">
    <property type="entry name" value="AAA+_ATPase"/>
</dbReference>
<evidence type="ECO:0000259" key="4">
    <source>
        <dbReference type="PROSITE" id="PS50901"/>
    </source>
</evidence>
<dbReference type="PANTHER" id="PTHR22683:SF41">
    <property type="entry name" value="DNA TRANSLOCASE FTSK"/>
    <property type="match status" value="1"/>
</dbReference>
<dbReference type="InterPro" id="IPR050206">
    <property type="entry name" value="FtsK/SpoIIIE/SftA"/>
</dbReference>
<feature type="domain" description="FtsK" evidence="4">
    <location>
        <begin position="570"/>
        <end position="768"/>
    </location>
</feature>